<dbReference type="EMBL" id="RJKE01000001">
    <property type="protein sequence ID" value="ROO85916.1"/>
    <property type="molecule type" value="Genomic_DNA"/>
</dbReference>
<dbReference type="OrthoDB" id="4607453at2"/>
<dbReference type="Proteomes" id="UP000272400">
    <property type="component" value="Unassembled WGS sequence"/>
</dbReference>
<evidence type="ECO:0000313" key="8">
    <source>
        <dbReference type="EMBL" id="ROO85916.1"/>
    </source>
</evidence>
<gene>
    <name evidence="8" type="ORF">EDD29_3470</name>
</gene>
<evidence type="ECO:0000256" key="1">
    <source>
        <dbReference type="ARBA" id="ARBA00001974"/>
    </source>
</evidence>
<dbReference type="Gene3D" id="2.40.110.10">
    <property type="entry name" value="Butyryl-CoA Dehydrogenase, subunit A, domain 2"/>
    <property type="match status" value="1"/>
</dbReference>
<protein>
    <submittedName>
        <fullName evidence="8">Alkylation response protein AidB-like acyl-CoA dehydrogenase</fullName>
    </submittedName>
</protein>
<dbReference type="AlphaFoldDB" id="A0A3N1CXE3"/>
<dbReference type="SUPFAM" id="SSF47203">
    <property type="entry name" value="Acyl-CoA dehydrogenase C-terminal domain-like"/>
    <property type="match status" value="1"/>
</dbReference>
<dbReference type="SUPFAM" id="SSF56645">
    <property type="entry name" value="Acyl-CoA dehydrogenase NM domain-like"/>
    <property type="match status" value="1"/>
</dbReference>
<dbReference type="InterPro" id="IPR009100">
    <property type="entry name" value="AcylCoA_DH/oxidase_NM_dom_sf"/>
</dbReference>
<dbReference type="InterPro" id="IPR046373">
    <property type="entry name" value="Acyl-CoA_Oxase/DH_mid-dom_sf"/>
</dbReference>
<evidence type="ECO:0000259" key="6">
    <source>
        <dbReference type="Pfam" id="PF00441"/>
    </source>
</evidence>
<dbReference type="Gene3D" id="1.10.540.10">
    <property type="entry name" value="Acyl-CoA dehydrogenase/oxidase, N-terminal domain"/>
    <property type="match status" value="1"/>
</dbReference>
<comment type="cofactor">
    <cofactor evidence="1">
        <name>FAD</name>
        <dbReference type="ChEBI" id="CHEBI:57692"/>
    </cofactor>
</comment>
<keyword evidence="4" id="KW-0274">FAD</keyword>
<comment type="caution">
    <text evidence="8">The sequence shown here is derived from an EMBL/GenBank/DDBJ whole genome shotgun (WGS) entry which is preliminary data.</text>
</comment>
<name>A0A3N1CXE3_9ACTN</name>
<dbReference type="RefSeq" id="WP_123665366.1">
    <property type="nucleotide sequence ID" value="NZ_RJKE01000001.1"/>
</dbReference>
<dbReference type="PANTHER" id="PTHR43884:SF20">
    <property type="entry name" value="ACYL-COA DEHYDROGENASE FADE28"/>
    <property type="match status" value="1"/>
</dbReference>
<comment type="similarity">
    <text evidence="2">Belongs to the acyl-CoA dehydrogenase family.</text>
</comment>
<feature type="domain" description="Acyl-CoA dehydrogenase/oxidase N-terminal" evidence="7">
    <location>
        <begin position="9"/>
        <end position="72"/>
    </location>
</feature>
<dbReference type="InterPro" id="IPR037069">
    <property type="entry name" value="AcylCoA_DH/ox_N_sf"/>
</dbReference>
<dbReference type="Pfam" id="PF02771">
    <property type="entry name" value="Acyl-CoA_dh_N"/>
    <property type="match status" value="1"/>
</dbReference>
<proteinExistence type="inferred from homology"/>
<dbReference type="PANTHER" id="PTHR43884">
    <property type="entry name" value="ACYL-COA DEHYDROGENASE"/>
    <property type="match status" value="1"/>
</dbReference>
<dbReference type="Pfam" id="PF00441">
    <property type="entry name" value="Acyl-CoA_dh_1"/>
    <property type="match status" value="1"/>
</dbReference>
<organism evidence="8 9">
    <name type="scientific">Actinocorallia herbida</name>
    <dbReference type="NCBI Taxonomy" id="58109"/>
    <lineage>
        <taxon>Bacteria</taxon>
        <taxon>Bacillati</taxon>
        <taxon>Actinomycetota</taxon>
        <taxon>Actinomycetes</taxon>
        <taxon>Streptosporangiales</taxon>
        <taxon>Thermomonosporaceae</taxon>
        <taxon>Actinocorallia</taxon>
    </lineage>
</organism>
<evidence type="ECO:0000259" key="7">
    <source>
        <dbReference type="Pfam" id="PF02771"/>
    </source>
</evidence>
<evidence type="ECO:0000256" key="5">
    <source>
        <dbReference type="ARBA" id="ARBA00023002"/>
    </source>
</evidence>
<dbReference type="Gene3D" id="1.20.140.10">
    <property type="entry name" value="Butyryl-CoA Dehydrogenase, subunit A, domain 3"/>
    <property type="match status" value="1"/>
</dbReference>
<keyword evidence="9" id="KW-1185">Reference proteome</keyword>
<sequence length="365" mass="38222">MPEEHAELHAELRAVVRDLLAKTGPDAAPDWRTLARSGWLGLEAPEELDGAGASFAETAVVLHEFGRAAARGPYPAVAALALGALTLLEPSPGRDGLIEATVAGRTVPILALDGEAEHVPFRLLRTATGLALHGAARFVQEAPAADRLLLPALDPAGTPVLVDLPARTAGLTGSAIPVLDETRTFGEISAQGPTVPEDSVLRFADEAKAVRRLHDRAAVALACDSLGSAEAMLDATVAYAGTREQFGRRIGSFQAVKHLCADMLVKVEVARHLVGAAVRAEAGEGDPVAAAMAKSHACAAAVEVAGTAMQLHGGMGYTWESGIHVHLKRVTLDRELCGSPAAHRRRLADRYPALARGEAETYTSR</sequence>
<evidence type="ECO:0000256" key="3">
    <source>
        <dbReference type="ARBA" id="ARBA00022630"/>
    </source>
</evidence>
<dbReference type="InterPro" id="IPR009075">
    <property type="entry name" value="AcylCo_DH/oxidase_C"/>
</dbReference>
<feature type="domain" description="Acyl-CoA dehydrogenase/oxidase C-terminal" evidence="6">
    <location>
        <begin position="217"/>
        <end position="350"/>
    </location>
</feature>
<reference evidence="8 9" key="1">
    <citation type="submission" date="2018-11" db="EMBL/GenBank/DDBJ databases">
        <title>Sequencing the genomes of 1000 actinobacteria strains.</title>
        <authorList>
            <person name="Klenk H.-P."/>
        </authorList>
    </citation>
    <scope>NUCLEOTIDE SEQUENCE [LARGE SCALE GENOMIC DNA]</scope>
    <source>
        <strain evidence="8 9">DSM 44254</strain>
    </source>
</reference>
<keyword evidence="3" id="KW-0285">Flavoprotein</keyword>
<accession>A0A3N1CXE3</accession>
<dbReference type="InterPro" id="IPR013786">
    <property type="entry name" value="AcylCoA_DH/ox_N"/>
</dbReference>
<evidence type="ECO:0000256" key="2">
    <source>
        <dbReference type="ARBA" id="ARBA00009347"/>
    </source>
</evidence>
<evidence type="ECO:0000313" key="9">
    <source>
        <dbReference type="Proteomes" id="UP000272400"/>
    </source>
</evidence>
<dbReference type="GO" id="GO:0050660">
    <property type="term" value="F:flavin adenine dinucleotide binding"/>
    <property type="evidence" value="ECO:0007669"/>
    <property type="project" value="InterPro"/>
</dbReference>
<evidence type="ECO:0000256" key="4">
    <source>
        <dbReference type="ARBA" id="ARBA00022827"/>
    </source>
</evidence>
<dbReference type="InterPro" id="IPR036250">
    <property type="entry name" value="AcylCo_DH-like_C"/>
</dbReference>
<dbReference type="GO" id="GO:0003995">
    <property type="term" value="F:acyl-CoA dehydrogenase activity"/>
    <property type="evidence" value="ECO:0007669"/>
    <property type="project" value="TreeGrafter"/>
</dbReference>
<keyword evidence="5" id="KW-0560">Oxidoreductase</keyword>